<evidence type="ECO:0000259" key="1">
    <source>
        <dbReference type="Pfam" id="PF00724"/>
    </source>
</evidence>
<sequence length="255" mass="27547">MSKLFSSLNMGDLHLAHRVVVLSPSDYAAVSSLGGLIVSEPIATCEAIETWRQTTDNVHEQGGLIVSHLTHPAGADSSFATTVDARGIDAVIAEYAASAQRARLAGFDGIELDATSGSLPDQFLRDCRNKRPDRYGGSIDNRIHFLSEVIEALTEVWSSTRVGVRLSPYGRCGDDPSELFTAVLGALSDQEIAYVHIVRPIPDLDTARRFRAAFPDAILSSGDYTLESALVCIESRLPDAIGFNSVFPNLSLARR</sequence>
<dbReference type="Pfam" id="PF00724">
    <property type="entry name" value="Oxidored_FMN"/>
    <property type="match status" value="1"/>
</dbReference>
<reference evidence="2" key="1">
    <citation type="submission" date="2021-12" db="EMBL/GenBank/DDBJ databases">
        <title>Discovery of the Pendulisporaceae a myxobacterial family with distinct sporulation behavior and unique specialized metabolism.</title>
        <authorList>
            <person name="Garcia R."/>
            <person name="Popoff A."/>
            <person name="Bader C.D."/>
            <person name="Loehr J."/>
            <person name="Walesch S."/>
            <person name="Walt C."/>
            <person name="Boldt J."/>
            <person name="Bunk B."/>
            <person name="Haeckl F.J.F.P.J."/>
            <person name="Gunesch A.P."/>
            <person name="Birkelbach J."/>
            <person name="Nuebel U."/>
            <person name="Pietschmann T."/>
            <person name="Bach T."/>
            <person name="Mueller R."/>
        </authorList>
    </citation>
    <scope>NUCLEOTIDE SEQUENCE</scope>
    <source>
        <strain evidence="2">MSr11367</strain>
    </source>
</reference>
<evidence type="ECO:0000313" key="2">
    <source>
        <dbReference type="EMBL" id="WXB06168.1"/>
    </source>
</evidence>
<dbReference type="InterPro" id="IPR045247">
    <property type="entry name" value="Oye-like"/>
</dbReference>
<organism evidence="2 3">
    <name type="scientific">Pendulispora rubella</name>
    <dbReference type="NCBI Taxonomy" id="2741070"/>
    <lineage>
        <taxon>Bacteria</taxon>
        <taxon>Pseudomonadati</taxon>
        <taxon>Myxococcota</taxon>
        <taxon>Myxococcia</taxon>
        <taxon>Myxococcales</taxon>
        <taxon>Sorangiineae</taxon>
        <taxon>Pendulisporaceae</taxon>
        <taxon>Pendulispora</taxon>
    </lineage>
</organism>
<dbReference type="InterPro" id="IPR013785">
    <property type="entry name" value="Aldolase_TIM"/>
</dbReference>
<dbReference type="InterPro" id="IPR001155">
    <property type="entry name" value="OxRdtase_FMN_N"/>
</dbReference>
<gene>
    <name evidence="2" type="ORF">LVJ94_02680</name>
</gene>
<keyword evidence="3" id="KW-1185">Reference proteome</keyword>
<evidence type="ECO:0000313" key="3">
    <source>
        <dbReference type="Proteomes" id="UP001374803"/>
    </source>
</evidence>
<dbReference type="SUPFAM" id="SSF51395">
    <property type="entry name" value="FMN-linked oxidoreductases"/>
    <property type="match status" value="1"/>
</dbReference>
<dbReference type="PANTHER" id="PTHR22893">
    <property type="entry name" value="NADH OXIDOREDUCTASE-RELATED"/>
    <property type="match status" value="1"/>
</dbReference>
<name>A0ABZ2L5M5_9BACT</name>
<accession>A0ABZ2L5M5</accession>
<dbReference type="RefSeq" id="WP_394835819.1">
    <property type="nucleotide sequence ID" value="NZ_CP089929.1"/>
</dbReference>
<proteinExistence type="predicted"/>
<dbReference type="Gene3D" id="3.20.20.70">
    <property type="entry name" value="Aldolase class I"/>
    <property type="match status" value="1"/>
</dbReference>
<protein>
    <recommendedName>
        <fullName evidence="1">NADH:flavin oxidoreductase/NADH oxidase N-terminal domain-containing protein</fullName>
    </recommendedName>
</protein>
<dbReference type="Proteomes" id="UP001374803">
    <property type="component" value="Chromosome"/>
</dbReference>
<feature type="domain" description="NADH:flavin oxidoreductase/NADH oxidase N-terminal" evidence="1">
    <location>
        <begin position="79"/>
        <end position="201"/>
    </location>
</feature>
<dbReference type="EMBL" id="CP089983">
    <property type="protein sequence ID" value="WXB06168.1"/>
    <property type="molecule type" value="Genomic_DNA"/>
</dbReference>
<dbReference type="PANTHER" id="PTHR22893:SF91">
    <property type="entry name" value="NADPH DEHYDROGENASE 2-RELATED"/>
    <property type="match status" value="1"/>
</dbReference>